<keyword evidence="1" id="KW-0812">Transmembrane</keyword>
<feature type="transmembrane region" description="Helical" evidence="1">
    <location>
        <begin position="60"/>
        <end position="82"/>
    </location>
</feature>
<dbReference type="Proteomes" id="UP000249218">
    <property type="component" value="Unassembled WGS sequence"/>
</dbReference>
<reference evidence="2 3" key="1">
    <citation type="journal article" date="2017" name="BMC Biol.">
        <title>Genomic innovations, transcriptional plasticity and gene loss underlying the evolution and divergence of two highly polyphagous and invasive Helicoverpa pest species.</title>
        <authorList>
            <person name="Pearce S.L."/>
            <person name="Clarke D.F."/>
            <person name="East P.D."/>
            <person name="Elfekih S."/>
            <person name="Gordon K.H."/>
            <person name="Jermiin L.S."/>
            <person name="McGaughran A."/>
            <person name="Oakeshott J.G."/>
            <person name="Papanikolaou A."/>
            <person name="Perera O.P."/>
            <person name="Rane R.V."/>
            <person name="Richards S."/>
            <person name="Tay W.T."/>
            <person name="Walsh T.K."/>
            <person name="Anderson A."/>
            <person name="Anderson C.J."/>
            <person name="Asgari S."/>
            <person name="Board P.G."/>
            <person name="Bretschneider A."/>
            <person name="Campbell P.M."/>
            <person name="Chertemps T."/>
            <person name="Christeller J.T."/>
            <person name="Coppin C.W."/>
            <person name="Downes S.J."/>
            <person name="Duan G."/>
            <person name="Farnsworth C.A."/>
            <person name="Good R.T."/>
            <person name="Han L.B."/>
            <person name="Han Y.C."/>
            <person name="Hatje K."/>
            <person name="Horne I."/>
            <person name="Huang Y.P."/>
            <person name="Hughes D.S."/>
            <person name="Jacquin-Joly E."/>
            <person name="James W."/>
            <person name="Jhangiani S."/>
            <person name="Kollmar M."/>
            <person name="Kuwar S.S."/>
            <person name="Li S."/>
            <person name="Liu N.Y."/>
            <person name="Maibeche M.T."/>
            <person name="Miller J.R."/>
            <person name="Montagne N."/>
            <person name="Perry T."/>
            <person name="Qu J."/>
            <person name="Song S.V."/>
            <person name="Sutton G.G."/>
            <person name="Vogel H."/>
            <person name="Walenz B.P."/>
            <person name="Xu W."/>
            <person name="Zhang H.J."/>
            <person name="Zou Z."/>
            <person name="Batterham P."/>
            <person name="Edwards O.R."/>
            <person name="Feyereisen R."/>
            <person name="Gibbs R.A."/>
            <person name="Heckel D.G."/>
            <person name="McGrath A."/>
            <person name="Robin C."/>
            <person name="Scherer S.E."/>
            <person name="Worley K.C."/>
            <person name="Wu Y.D."/>
        </authorList>
    </citation>
    <scope>NUCLEOTIDE SEQUENCE [LARGE SCALE GENOMIC DNA]</scope>
    <source>
        <strain evidence="2">Harm_GR_Male_#8</strain>
        <tissue evidence="2">Whole organism</tissue>
    </source>
</reference>
<proteinExistence type="predicted"/>
<evidence type="ECO:0000256" key="1">
    <source>
        <dbReference type="SAM" id="Phobius"/>
    </source>
</evidence>
<protein>
    <submittedName>
        <fullName evidence="2">Uncharacterized protein</fullName>
    </submittedName>
</protein>
<accession>A0A2W1BDF9</accession>
<dbReference type="OrthoDB" id="7481581at2759"/>
<evidence type="ECO:0000313" key="2">
    <source>
        <dbReference type="EMBL" id="PZC73259.1"/>
    </source>
</evidence>
<organism evidence="2 3">
    <name type="scientific">Helicoverpa armigera</name>
    <name type="common">Cotton bollworm</name>
    <name type="synonym">Heliothis armigera</name>
    <dbReference type="NCBI Taxonomy" id="29058"/>
    <lineage>
        <taxon>Eukaryota</taxon>
        <taxon>Metazoa</taxon>
        <taxon>Ecdysozoa</taxon>
        <taxon>Arthropoda</taxon>
        <taxon>Hexapoda</taxon>
        <taxon>Insecta</taxon>
        <taxon>Pterygota</taxon>
        <taxon>Neoptera</taxon>
        <taxon>Endopterygota</taxon>
        <taxon>Lepidoptera</taxon>
        <taxon>Glossata</taxon>
        <taxon>Ditrysia</taxon>
        <taxon>Noctuoidea</taxon>
        <taxon>Noctuidae</taxon>
        <taxon>Heliothinae</taxon>
        <taxon>Helicoverpa</taxon>
    </lineage>
</organism>
<sequence length="140" mass="16253">MENNSTAMLCCIQYQVQRTRDEVTITRYVRKKTLLVYDENYRYDNDQEAWKNIEDSQQTYIYIIAAVALIVLLLILILVVIYRKCWHKRNGGQSNGMNSRVLYADLDLQTQGSPPRPPKKEESPYACIIGELGFSSKPKQ</sequence>
<gene>
    <name evidence="2" type="primary">HaOG209756</name>
    <name evidence="2" type="ORF">B5X24_HaOG209756</name>
</gene>
<dbReference type="EMBL" id="KZ150117">
    <property type="protein sequence ID" value="PZC73259.1"/>
    <property type="molecule type" value="Genomic_DNA"/>
</dbReference>
<name>A0A2W1BDF9_HELAM</name>
<keyword evidence="1" id="KW-0472">Membrane</keyword>
<evidence type="ECO:0000313" key="3">
    <source>
        <dbReference type="Proteomes" id="UP000249218"/>
    </source>
</evidence>
<dbReference type="AlphaFoldDB" id="A0A2W1BDF9"/>
<keyword evidence="1" id="KW-1133">Transmembrane helix</keyword>
<keyword evidence="3" id="KW-1185">Reference proteome</keyword>